<dbReference type="CDD" id="cd01951">
    <property type="entry name" value="lectin_L-type"/>
    <property type="match status" value="1"/>
</dbReference>
<dbReference type="InterPro" id="IPR013320">
    <property type="entry name" value="ConA-like_dom_sf"/>
</dbReference>
<organism evidence="2 3">
    <name type="scientific">Thecamonas trahens ATCC 50062</name>
    <dbReference type="NCBI Taxonomy" id="461836"/>
    <lineage>
        <taxon>Eukaryota</taxon>
        <taxon>Apusozoa</taxon>
        <taxon>Apusomonadida</taxon>
        <taxon>Apusomonadidae</taxon>
        <taxon>Thecamonas</taxon>
    </lineage>
</organism>
<dbReference type="GeneID" id="25569592"/>
<dbReference type="InterPro" id="IPR056573">
    <property type="entry name" value="Lectin_L-type_dom"/>
</dbReference>
<accession>A0A0L0DTN6</accession>
<reference evidence="2 3" key="1">
    <citation type="submission" date="2010-05" db="EMBL/GenBank/DDBJ databases">
        <title>The Genome Sequence of Thecamonas trahens ATCC 50062.</title>
        <authorList>
            <consortium name="The Broad Institute Genome Sequencing Platform"/>
            <person name="Russ C."/>
            <person name="Cuomo C."/>
            <person name="Shea T."/>
            <person name="Young S.K."/>
            <person name="Zeng Q."/>
            <person name="Koehrsen M."/>
            <person name="Haas B."/>
            <person name="Borodovsky M."/>
            <person name="Guigo R."/>
            <person name="Alvarado L."/>
            <person name="Berlin A."/>
            <person name="Bochicchio J."/>
            <person name="Borenstein D."/>
            <person name="Chapman S."/>
            <person name="Chen Z."/>
            <person name="Freedman E."/>
            <person name="Gellesch M."/>
            <person name="Goldberg J."/>
            <person name="Griggs A."/>
            <person name="Gujja S."/>
            <person name="Heilman E."/>
            <person name="Heiman D."/>
            <person name="Hepburn T."/>
            <person name="Howarth C."/>
            <person name="Jen D."/>
            <person name="Larson L."/>
            <person name="Mehta T."/>
            <person name="Park D."/>
            <person name="Pearson M."/>
            <person name="Roberts A."/>
            <person name="Saif S."/>
            <person name="Shenoy N."/>
            <person name="Sisk P."/>
            <person name="Stolte C."/>
            <person name="Sykes S."/>
            <person name="Thomson T."/>
            <person name="Walk T."/>
            <person name="White J."/>
            <person name="Yandava C."/>
            <person name="Burger G."/>
            <person name="Gray M.W."/>
            <person name="Holland P.W.H."/>
            <person name="King N."/>
            <person name="Lang F.B.F."/>
            <person name="Roger A.J."/>
            <person name="Ruiz-Trillo I."/>
            <person name="Lander E."/>
            <person name="Nusbaum C."/>
        </authorList>
    </citation>
    <scope>NUCLEOTIDE SEQUENCE [LARGE SCALE GENOMIC DNA]</scope>
    <source>
        <strain evidence="2 3">ATCC 50062</strain>
    </source>
</reference>
<feature type="region of interest" description="Disordered" evidence="1">
    <location>
        <begin position="206"/>
        <end position="229"/>
    </location>
</feature>
<sequence>MLSHHASVAALSNPTAASAALKHMFACCECTKCQAADIISAGGCYCCSCRFVHNIAVPDVLPLLRPLAMTYPLEDSAVFDHLPHPGSAYVHHVLKAPKSVLDPGLVVWGFELCETPDRVLDLTPLIFGIISSPIPSEAATLLAVSLSDSGVTLAPVAGRPESVVIPWPMEASELYGAQYSLELELVPVLSPGPALQLRSMRLCRSGPGSTASLDKIPDTTLDMPSPRPTWPVPQTFSRGMYMTMTVNESLLGWAVTGPALSLAYHMTNLTGPVSSAADADLCVCRCHKPDDVLAHHFYCCTCREEQGAALSDLPSLITLKAVHSLAQVVLGGQATPLLEGMSPRSPTTPTTPTTPMSPAAALFSKSGSGLLDVAEPGEQSLNGIALLPRRPTASATGYVAHSLPSLLANGFYLRGAGEIEMSHSQTSAPLVLALFPPATHAIRDPRWAANAAKADPRSRGAPLSVTVVLKQVESRKSDVTFTLTVVSTLGPLEVDGEASDDVTVTGTLPAADAKALRLGILPVTIDLVYAPGDGHALNVGLNGEDVLAVVLPVARLVPIAVPALLTANATNTLARSVNVAELTVEPETDPASLSEAQCMCSCHAPELPAPPTRARYPRTVASVSCECGCHQCVVRPESNPSYIGLFSQAYTVHHQGVDESGIRTLEKMLEVEASAATAATMAAIEAGTLAIASHCCGCSPPCCGCSVLTPEHMPLLLTSFKARKVASQLALVGAASLTANVIRLTSDEIDAAGAVWLRQPRIVGRGFLLEFEVRLAPSLPATPGSGVTAFIQADAAGSSFAPAPGSGPARGLGLRLETSPATASRGAELVVEMYEPQCGGVPIEVARASVDDHSVLGSVLDGDFHAVHVEYIGTNALLVVELDYDEVARVTLPRALLGAELSNETEKVSYPAFVLGFAASNPETSASTHDVGRWTFTVPSSVLGGSDGCVCDCHPLFELTSTLPPRAFAPHLVDAMIEHCGGTQCGNCECLCHGERGEEARRSGLALAAAVSLSELAAGGASSPYLATKPENVCGECACKGVTRPTALPTSYSAEASLGCCSCRAHLGRVSESEVARLLSSVELPFFDETYSLLSLCGVAAVDESSVLLLTPATPPATRTSSVGACWVREPRLLTDGFELHFEFSIRTMMGSIPGDGFALVLQSDPAGPLAEGRAGDGNGYAGIRNAIALEFDVYHHHHVDTGVPRHTPHISLQVRQSPDTPLSSHHDSSLALFPDAPSLLTPHKQSVGMVVGPDGHVVISLNERVILTADLPREALPDVGFVGFVGSHSSLTHSTFAIHSLSFEPMHGDSDACACACHRLGTTAACACNCHASCCPSCLVVPQLQVPGFSSPLLAIKGSRIVFKRSLQWEACGARLEDTDRLNKLVLDGLASLLARSPHTRWCVSVWRSDPHWYDATADHRAHDNVRDAEGEPVAGASNMDLCAMRAATVVASLVERGVAADRLEGRGAGSDARGGRTELAILQPAKTLVADSDAERLADRRAAKRERETAARLREGLPRHVCECGCHNEWEPPTLAPPPARAHACCQCALRREYSSLDDMPGVLYRSGPGLVEFEAHIEFVACSAMLAPASLVNERLLNAAYHLLVRYFL</sequence>
<evidence type="ECO:0000313" key="3">
    <source>
        <dbReference type="Proteomes" id="UP000054408"/>
    </source>
</evidence>
<dbReference type="EMBL" id="GL349439">
    <property type="protein sequence ID" value="KNC55694.1"/>
    <property type="molecule type" value="Genomic_DNA"/>
</dbReference>
<protein>
    <submittedName>
        <fullName evidence="2">Uncharacterized protein</fullName>
    </submittedName>
</protein>
<feature type="compositionally biased region" description="Low complexity" evidence="1">
    <location>
        <begin position="341"/>
        <end position="356"/>
    </location>
</feature>
<gene>
    <name evidence="2" type="ORF">AMSG_11677</name>
</gene>
<dbReference type="OrthoDB" id="409136at2759"/>
<name>A0A0L0DTN6_THETB</name>
<evidence type="ECO:0000256" key="1">
    <source>
        <dbReference type="SAM" id="MobiDB-lite"/>
    </source>
</evidence>
<dbReference type="RefSeq" id="XP_013761483.1">
    <property type="nucleotide sequence ID" value="XM_013906029.1"/>
</dbReference>
<evidence type="ECO:0000313" key="2">
    <source>
        <dbReference type="EMBL" id="KNC55694.1"/>
    </source>
</evidence>
<feature type="region of interest" description="Disordered" evidence="1">
    <location>
        <begin position="337"/>
        <end position="356"/>
    </location>
</feature>
<dbReference type="InterPro" id="IPR051136">
    <property type="entry name" value="Intracellular_Lectin-GPT"/>
</dbReference>
<dbReference type="PANTHER" id="PTHR12223">
    <property type="entry name" value="VESICULAR MANNOSE-BINDING LECTIN"/>
    <property type="match status" value="1"/>
</dbReference>
<proteinExistence type="predicted"/>
<dbReference type="STRING" id="461836.A0A0L0DTN6"/>
<dbReference type="Proteomes" id="UP000054408">
    <property type="component" value="Unassembled WGS sequence"/>
</dbReference>
<dbReference type="SUPFAM" id="SSF49899">
    <property type="entry name" value="Concanavalin A-like lectins/glucanases"/>
    <property type="match status" value="2"/>
</dbReference>
<keyword evidence="3" id="KW-1185">Reference proteome</keyword>
<dbReference type="Gene3D" id="2.60.120.200">
    <property type="match status" value="2"/>
</dbReference>